<dbReference type="Pfam" id="PF04851">
    <property type="entry name" value="ResIII"/>
    <property type="match status" value="1"/>
</dbReference>
<dbReference type="HOGENOM" id="CLU_015668_0_0_7"/>
<dbReference type="GO" id="GO:0005829">
    <property type="term" value="C:cytosol"/>
    <property type="evidence" value="ECO:0007669"/>
    <property type="project" value="TreeGrafter"/>
</dbReference>
<evidence type="ECO:0000313" key="3">
    <source>
        <dbReference type="Proteomes" id="UP000006695"/>
    </source>
</evidence>
<feature type="domain" description="Helicase/UvrB N-terminal" evidence="1">
    <location>
        <begin position="32"/>
        <end position="235"/>
    </location>
</feature>
<dbReference type="REBASE" id="15297">
    <property type="entry name" value="GurRORF4390P"/>
</dbReference>
<evidence type="ECO:0000259" key="1">
    <source>
        <dbReference type="Pfam" id="PF04851"/>
    </source>
</evidence>
<dbReference type="EMBL" id="CP000698">
    <property type="protein sequence ID" value="ABQ28532.1"/>
    <property type="molecule type" value="Genomic_DNA"/>
</dbReference>
<gene>
    <name evidence="2" type="ordered locus">Gura_4389</name>
</gene>
<dbReference type="PANTHER" id="PTHR47396:SF1">
    <property type="entry name" value="ATP-DEPENDENT HELICASE IRC3-RELATED"/>
    <property type="match status" value="1"/>
</dbReference>
<sequence length="858" mass="97601">MILKSYQFDALDWFEKFLNRCQESGVPRESYATTTQEWCNTALFYRPLRNLEMTPYVCLRIPTGGGKTMVAGMAIERVNRSLLHVPFSLTLWLVPSEPIREQTLKALRAPQSILFQAVSSKLGEVTVLDIEEALRVTPHVLNGSNVIIVATMQAFKQEETGRLSVYKQNGSLMEHFEGITDPAVRGNGSLVDVLRLRKPFVVVDEAHNQGTPLAFDTLSRFEPCAILELTATPDRTWQPSNVLYSVSASVLHTEFMIKMPLTLVQRPNWLDALRDAIACLGRLQQAAEAERAAGKRYLRPIMLIQAERKDADHETLIPEKVRQALLDDFGIPVDEIAIATGTVDEIAGKDILAEDCRFRYIITVDKLREGWDCPFAYVLCSLRNTSSATAAEQVLGRVLRLPYAEKKDHPELNMAYAYLTSSNFAATVESLKDGLVRNGFERQEARELINIPDDQQTEDLFTHQHSLTYSTPELPEPEAIPENLAKKIEITPENGSITLKGTFTETQVKALQDVFQTPAGKEAVREAIVRLRSPRKVPPKSPAEQGERFKVPQLQYRQGDLWEPFEATHLLQGDWSLLDYPCDLTTFSKASMQPQGGTMYLDKEKVKFTPFQPGVAEPLLFEYHSGWDQVHLVSWLERNIYDETLLPDEKAAFLNKAVDWLRTNGFTLEELAYAKFRLRNTLETKIGEARKQAMQKVHQTLLLAPEDFTVNDRSQVVFEQGRYAHDSIYCGFTDLPKHFFPQIGNLKGNGDEFECALFLATQLEGVKFWVRNVECKRTSFSLQTGSDRFYPDFLCQLEDGRILAVEYKNSRDWVLPENVEKRQLGKLWEKRSNGKCLFIMPKDKDWEAIRATVRGRNS</sequence>
<accession>A5G9R4</accession>
<evidence type="ECO:0000313" key="2">
    <source>
        <dbReference type="EMBL" id="ABQ28532.1"/>
    </source>
</evidence>
<dbReference type="InterPro" id="IPR027417">
    <property type="entry name" value="P-loop_NTPase"/>
</dbReference>
<dbReference type="STRING" id="351605.Gura_4389"/>
<reference evidence="2 3" key="1">
    <citation type="submission" date="2007-05" db="EMBL/GenBank/DDBJ databases">
        <title>Complete sequence of Geobacter uraniireducens Rf4.</title>
        <authorList>
            <consortium name="US DOE Joint Genome Institute"/>
            <person name="Copeland A."/>
            <person name="Lucas S."/>
            <person name="Lapidus A."/>
            <person name="Barry K."/>
            <person name="Detter J.C."/>
            <person name="Glavina del Rio T."/>
            <person name="Hammon N."/>
            <person name="Israni S."/>
            <person name="Dalin E."/>
            <person name="Tice H."/>
            <person name="Pitluck S."/>
            <person name="Chertkov O."/>
            <person name="Brettin T."/>
            <person name="Bruce D."/>
            <person name="Han C."/>
            <person name="Schmutz J."/>
            <person name="Larimer F."/>
            <person name="Land M."/>
            <person name="Hauser L."/>
            <person name="Kyrpides N."/>
            <person name="Mikhailova N."/>
            <person name="Shelobolina E."/>
            <person name="Aklujkar M."/>
            <person name="Lovley D."/>
            <person name="Richardson P."/>
        </authorList>
    </citation>
    <scope>NUCLEOTIDE SEQUENCE [LARGE SCALE GENOMIC DNA]</scope>
    <source>
        <strain evidence="2 3">Rf4</strain>
    </source>
</reference>
<keyword evidence="3" id="KW-1185">Reference proteome</keyword>
<dbReference type="SUPFAM" id="SSF52540">
    <property type="entry name" value="P-loop containing nucleoside triphosphate hydrolases"/>
    <property type="match status" value="2"/>
</dbReference>
<dbReference type="GO" id="GO:0003677">
    <property type="term" value="F:DNA binding"/>
    <property type="evidence" value="ECO:0007669"/>
    <property type="project" value="InterPro"/>
</dbReference>
<dbReference type="GO" id="GO:0016787">
    <property type="term" value="F:hydrolase activity"/>
    <property type="evidence" value="ECO:0007669"/>
    <property type="project" value="InterPro"/>
</dbReference>
<proteinExistence type="predicted"/>
<dbReference type="InterPro" id="IPR006935">
    <property type="entry name" value="Helicase/UvrB_N"/>
</dbReference>
<organism evidence="2 3">
    <name type="scientific">Geotalea uraniireducens (strain Rf4)</name>
    <name type="common">Geobacter uraniireducens</name>
    <dbReference type="NCBI Taxonomy" id="351605"/>
    <lineage>
        <taxon>Bacteria</taxon>
        <taxon>Pseudomonadati</taxon>
        <taxon>Thermodesulfobacteriota</taxon>
        <taxon>Desulfuromonadia</taxon>
        <taxon>Geobacterales</taxon>
        <taxon>Geobacteraceae</taxon>
        <taxon>Geotalea</taxon>
    </lineage>
</organism>
<protein>
    <submittedName>
        <fullName evidence="2">Type III restriction enzyme, res subunit</fullName>
    </submittedName>
</protein>
<dbReference type="AlphaFoldDB" id="A5G9R4"/>
<dbReference type="PANTHER" id="PTHR47396">
    <property type="entry name" value="TYPE I RESTRICTION ENZYME ECOKI R PROTEIN"/>
    <property type="match status" value="1"/>
</dbReference>
<dbReference type="KEGG" id="gur:Gura_4389"/>
<dbReference type="InterPro" id="IPR050742">
    <property type="entry name" value="Helicase_Restrict-Modif_Enz"/>
</dbReference>
<dbReference type="GO" id="GO:0005524">
    <property type="term" value="F:ATP binding"/>
    <property type="evidence" value="ECO:0007669"/>
    <property type="project" value="InterPro"/>
</dbReference>
<dbReference type="Proteomes" id="UP000006695">
    <property type="component" value="Chromosome"/>
</dbReference>
<dbReference type="Gene3D" id="3.40.50.300">
    <property type="entry name" value="P-loop containing nucleotide triphosphate hydrolases"/>
    <property type="match status" value="2"/>
</dbReference>
<name>A5G9R4_GEOUR</name>